<dbReference type="GO" id="GO:0030422">
    <property type="term" value="P:siRNA processing"/>
    <property type="evidence" value="ECO:0007669"/>
    <property type="project" value="TreeGrafter"/>
</dbReference>
<keyword evidence="8" id="KW-0347">Helicase</keyword>
<feature type="domain" description="PAZ" evidence="18">
    <location>
        <begin position="241"/>
        <end position="377"/>
    </location>
</feature>
<dbReference type="Gene3D" id="3.30.160.380">
    <property type="entry name" value="Dicer dimerisation domain"/>
    <property type="match status" value="1"/>
</dbReference>
<organism evidence="20 21">
    <name type="scientific">Calycina marina</name>
    <dbReference type="NCBI Taxonomy" id="1763456"/>
    <lineage>
        <taxon>Eukaryota</taxon>
        <taxon>Fungi</taxon>
        <taxon>Dikarya</taxon>
        <taxon>Ascomycota</taxon>
        <taxon>Pezizomycotina</taxon>
        <taxon>Leotiomycetes</taxon>
        <taxon>Helotiales</taxon>
        <taxon>Pezizellaceae</taxon>
        <taxon>Calycina</taxon>
    </lineage>
</organism>
<dbReference type="GO" id="GO:0046872">
    <property type="term" value="F:metal ion binding"/>
    <property type="evidence" value="ECO:0007669"/>
    <property type="project" value="UniProtKB-KW"/>
</dbReference>
<dbReference type="PANTHER" id="PTHR14950:SF62">
    <property type="entry name" value="DICER-LIKE PROTEIN 1"/>
    <property type="match status" value="1"/>
</dbReference>
<comment type="cofactor">
    <cofactor evidence="2">
        <name>Mg(2+)</name>
        <dbReference type="ChEBI" id="CHEBI:18420"/>
    </cofactor>
</comment>
<dbReference type="OrthoDB" id="416741at2759"/>
<evidence type="ECO:0000256" key="7">
    <source>
        <dbReference type="ARBA" id="ARBA00022801"/>
    </source>
</evidence>
<comment type="cofactor">
    <cofactor evidence="1">
        <name>Mn(2+)</name>
        <dbReference type="ChEBI" id="CHEBI:29035"/>
    </cofactor>
</comment>
<dbReference type="EMBL" id="MU253819">
    <property type="protein sequence ID" value="KAG9246054.1"/>
    <property type="molecule type" value="Genomic_DNA"/>
</dbReference>
<evidence type="ECO:0000256" key="8">
    <source>
        <dbReference type="ARBA" id="ARBA00022806"/>
    </source>
</evidence>
<keyword evidence="11" id="KW-0460">Magnesium</keyword>
<dbReference type="FunFam" id="1.10.1520.10:FF:000015">
    <property type="entry name" value="Dicer-like protein 1"/>
    <property type="match status" value="1"/>
</dbReference>
<evidence type="ECO:0000259" key="17">
    <source>
        <dbReference type="PROSITE" id="PS50142"/>
    </source>
</evidence>
<comment type="caution">
    <text evidence="20">The sequence shown here is derived from an EMBL/GenBank/DDBJ whole genome shotgun (WGS) entry which is preliminary data.</text>
</comment>
<dbReference type="GO" id="GO:0003723">
    <property type="term" value="F:RNA binding"/>
    <property type="evidence" value="ECO:0007669"/>
    <property type="project" value="UniProtKB-UniRule"/>
</dbReference>
<keyword evidence="13" id="KW-0051">Antiviral defense</keyword>
<dbReference type="GO" id="GO:0004525">
    <property type="term" value="F:ribonuclease III activity"/>
    <property type="evidence" value="ECO:0007669"/>
    <property type="project" value="InterPro"/>
</dbReference>
<dbReference type="GO" id="GO:0050688">
    <property type="term" value="P:regulation of defense response to virus"/>
    <property type="evidence" value="ECO:0007669"/>
    <property type="project" value="UniProtKB-KW"/>
</dbReference>
<dbReference type="Pfam" id="PF00636">
    <property type="entry name" value="Ribonuclease_3"/>
    <property type="match status" value="2"/>
</dbReference>
<dbReference type="GO" id="GO:0005737">
    <property type="term" value="C:cytoplasm"/>
    <property type="evidence" value="ECO:0007669"/>
    <property type="project" value="TreeGrafter"/>
</dbReference>
<feature type="domain" description="RNase III" evidence="17">
    <location>
        <begin position="606"/>
        <end position="769"/>
    </location>
</feature>
<dbReference type="Pfam" id="PF03368">
    <property type="entry name" value="Dicer_dimer"/>
    <property type="match status" value="1"/>
</dbReference>
<keyword evidence="5" id="KW-0677">Repeat</keyword>
<keyword evidence="16" id="KW-0732">Signal</keyword>
<feature type="domain" description="RNase III" evidence="17">
    <location>
        <begin position="445"/>
        <end position="558"/>
    </location>
</feature>
<dbReference type="SUPFAM" id="SSF69065">
    <property type="entry name" value="RNase III domain-like"/>
    <property type="match status" value="2"/>
</dbReference>
<dbReference type="SMART" id="SM00535">
    <property type="entry name" value="RIBOc"/>
    <property type="match status" value="2"/>
</dbReference>
<evidence type="ECO:0000256" key="2">
    <source>
        <dbReference type="ARBA" id="ARBA00001946"/>
    </source>
</evidence>
<feature type="domain" description="Dicer dsRNA-binding fold" evidence="19">
    <location>
        <begin position="2"/>
        <end position="92"/>
    </location>
</feature>
<dbReference type="InterPro" id="IPR056755">
    <property type="entry name" value="DSRM_2"/>
</dbReference>
<dbReference type="GO" id="GO:0005524">
    <property type="term" value="F:ATP binding"/>
    <property type="evidence" value="ECO:0007669"/>
    <property type="project" value="UniProtKB-KW"/>
</dbReference>
<dbReference type="GO" id="GO:0004386">
    <property type="term" value="F:helicase activity"/>
    <property type="evidence" value="ECO:0007669"/>
    <property type="project" value="UniProtKB-KW"/>
</dbReference>
<dbReference type="Proteomes" id="UP000887226">
    <property type="component" value="Unassembled WGS sequence"/>
</dbReference>
<evidence type="ECO:0000256" key="16">
    <source>
        <dbReference type="SAM" id="SignalP"/>
    </source>
</evidence>
<evidence type="ECO:0000256" key="4">
    <source>
        <dbReference type="ARBA" id="ARBA00022723"/>
    </source>
</evidence>
<evidence type="ECO:0000313" key="21">
    <source>
        <dbReference type="Proteomes" id="UP000887226"/>
    </source>
</evidence>
<keyword evidence="10" id="KW-0067">ATP-binding</keyword>
<keyword evidence="9" id="KW-0862">Zinc</keyword>
<dbReference type="PROSITE" id="PS00517">
    <property type="entry name" value="RNASE_3_1"/>
    <property type="match status" value="1"/>
</dbReference>
<gene>
    <name evidence="20" type="ORF">BJ878DRAFT_498655</name>
</gene>
<dbReference type="PROSITE" id="PS51327">
    <property type="entry name" value="DICER_DSRBF"/>
    <property type="match status" value="1"/>
</dbReference>
<dbReference type="SUPFAM" id="SSF54768">
    <property type="entry name" value="dsRNA-binding domain-like"/>
    <property type="match status" value="1"/>
</dbReference>
<keyword evidence="12 15" id="KW-0694">RNA-binding</keyword>
<evidence type="ECO:0000256" key="3">
    <source>
        <dbReference type="ARBA" id="ARBA00022721"/>
    </source>
</evidence>
<dbReference type="PANTHER" id="PTHR14950">
    <property type="entry name" value="DICER-RELATED"/>
    <property type="match status" value="1"/>
</dbReference>
<dbReference type="InterPro" id="IPR003100">
    <property type="entry name" value="PAZ_dom"/>
</dbReference>
<keyword evidence="4" id="KW-0479">Metal-binding</keyword>
<evidence type="ECO:0000256" key="11">
    <source>
        <dbReference type="ARBA" id="ARBA00022842"/>
    </source>
</evidence>
<dbReference type="GO" id="GO:0051607">
    <property type="term" value="P:defense response to virus"/>
    <property type="evidence" value="ECO:0007669"/>
    <property type="project" value="UniProtKB-KW"/>
</dbReference>
<evidence type="ECO:0000256" key="14">
    <source>
        <dbReference type="ARBA" id="ARBA00023211"/>
    </source>
</evidence>
<evidence type="ECO:0000256" key="13">
    <source>
        <dbReference type="ARBA" id="ARBA00023118"/>
    </source>
</evidence>
<evidence type="ECO:0000256" key="12">
    <source>
        <dbReference type="ARBA" id="ARBA00022884"/>
    </source>
</evidence>
<dbReference type="PROSITE" id="PS50142">
    <property type="entry name" value="RNASE_3_2"/>
    <property type="match status" value="2"/>
</dbReference>
<reference evidence="20" key="1">
    <citation type="journal article" date="2021" name="IMA Fungus">
        <title>Genomic characterization of three marine fungi, including Emericellopsis atlantica sp. nov. with signatures of a generalist lifestyle and marine biomass degradation.</title>
        <authorList>
            <person name="Hagestad O.C."/>
            <person name="Hou L."/>
            <person name="Andersen J.H."/>
            <person name="Hansen E.H."/>
            <person name="Altermark B."/>
            <person name="Li C."/>
            <person name="Kuhnert E."/>
            <person name="Cox R.J."/>
            <person name="Crous P.W."/>
            <person name="Spatafora J.W."/>
            <person name="Lail K."/>
            <person name="Amirebrahimi M."/>
            <person name="Lipzen A."/>
            <person name="Pangilinan J."/>
            <person name="Andreopoulos W."/>
            <person name="Hayes R.D."/>
            <person name="Ng V."/>
            <person name="Grigoriev I.V."/>
            <person name="Jackson S.A."/>
            <person name="Sutton T.D.S."/>
            <person name="Dobson A.D.W."/>
            <person name="Rama T."/>
        </authorList>
    </citation>
    <scope>NUCLEOTIDE SEQUENCE</scope>
    <source>
        <strain evidence="20">TRa3180A</strain>
    </source>
</reference>
<dbReference type="InterPro" id="IPR036389">
    <property type="entry name" value="RNase_III_sf"/>
</dbReference>
<feature type="chain" id="PRO_5040409292" evidence="16">
    <location>
        <begin position="20"/>
        <end position="900"/>
    </location>
</feature>
<dbReference type="Pfam" id="PF24995">
    <property type="entry name" value="DSRM_2"/>
    <property type="match status" value="1"/>
</dbReference>
<evidence type="ECO:0000256" key="10">
    <source>
        <dbReference type="ARBA" id="ARBA00022840"/>
    </source>
</evidence>
<dbReference type="Gene3D" id="1.10.1520.10">
    <property type="entry name" value="Ribonuclease III domain"/>
    <property type="match status" value="2"/>
</dbReference>
<evidence type="ECO:0000256" key="15">
    <source>
        <dbReference type="PROSITE-ProRule" id="PRU00657"/>
    </source>
</evidence>
<name>A0A9P7Z610_9HELO</name>
<keyword evidence="6" id="KW-0547">Nucleotide-binding</keyword>
<dbReference type="GO" id="GO:0005634">
    <property type="term" value="C:nucleus"/>
    <property type="evidence" value="ECO:0007669"/>
    <property type="project" value="TreeGrafter"/>
</dbReference>
<evidence type="ECO:0000256" key="5">
    <source>
        <dbReference type="ARBA" id="ARBA00022737"/>
    </source>
</evidence>
<evidence type="ECO:0000259" key="18">
    <source>
        <dbReference type="PROSITE" id="PS50821"/>
    </source>
</evidence>
<dbReference type="InterPro" id="IPR005034">
    <property type="entry name" value="Dicer_dimerisation"/>
</dbReference>
<sequence length="900" mass="103009">MSLMVLATFVDSLAQGVDSTACAEYIIAVQNKEYICEVILPEKSPIRGALGRPHTTKAVAKCSAAFNACVALRQGKYLDQNLRPTFTKQLPAMRNALLAVDSKKREAFDMRTKPNMWSVDVIPEEVYVTIFSLDKPECLDRPSQPLAILTRKDLPQLPSFPLHFGAGKYSVVQITTLARPFKIDAARLELANAFTLLIFNDVFSKEYESDMAKMPYFIVPVEPGEKPDQNSDPGNVIAWETLIEVMKRQQDWGNQRWENKIWKNQPDSFFEDKFLVDPYDGSRKLWTVGVDHGKTPLEPVPPGSAPRKGNRRNNDNILEYSCSLWAAARSRRSFNEVQPVVKAKLIPLRRNLLDEFDIQKSECDQSYVIIEPLRVSPLPTAIVAMAYTFPAVIHRLESYLIALDGCAVLKLDIKPDLALEAFTKDFEDFEEHGQEQVTFQRGMGRNYERLEFYGDAFLKMATSISLYGTLPENNEYAYHVDRMLLICNKNLRNNSVDLKLYEYIRSKGFSRRAWYPAGIVLKKGKKTTDSGLHSHRLGDKTIADVSEAIIGAALLSTNTMDNAVRAVTELVASKNHEARSYSDYYKLYKKPVYQTAPATEAHKWLAQEVEKKHSYHFNYPRLLRSAFLHPSYPFAYEKIPSYQRLEFLGDALYDMVCIDFLFHSFPDKDPQWLTEHKMAMVSNQFLGALCVHLNFQTHILNFNSTYQAQITNYVTDIKEARRQAEEEAVRAGKLITDCLPDYWTSIKQPPKCLPDMVEAFIGALFVDSEYDYSQVQRFFDEHVKWYFRDMSVYDSFANKHPTTFLTKFLQVQMGCMDWNMHCQEKKSIDGSKPEVVCVVMIHSKVVSDHTAESTRYAKVNAAKKAVELLKGLPLPEFREKYNCDCREDIEATKAGARHVY</sequence>
<protein>
    <submittedName>
        <fullName evidence="20">Ribonuclease III domain-containing protein</fullName>
    </submittedName>
</protein>
<dbReference type="AlphaFoldDB" id="A0A9P7Z610"/>
<proteinExistence type="predicted"/>
<feature type="signal peptide" evidence="16">
    <location>
        <begin position="1"/>
        <end position="19"/>
    </location>
</feature>
<evidence type="ECO:0000256" key="9">
    <source>
        <dbReference type="ARBA" id="ARBA00022833"/>
    </source>
</evidence>
<keyword evidence="21" id="KW-1185">Reference proteome</keyword>
<keyword evidence="3" id="KW-0930">Antiviral protein</keyword>
<dbReference type="CDD" id="cd00593">
    <property type="entry name" value="RIBOc"/>
    <property type="match status" value="2"/>
</dbReference>
<accession>A0A9P7Z610</accession>
<evidence type="ECO:0000256" key="6">
    <source>
        <dbReference type="ARBA" id="ARBA00022741"/>
    </source>
</evidence>
<evidence type="ECO:0000259" key="19">
    <source>
        <dbReference type="PROSITE" id="PS51327"/>
    </source>
</evidence>
<dbReference type="InterPro" id="IPR000999">
    <property type="entry name" value="RNase_III_dom"/>
</dbReference>
<dbReference type="PROSITE" id="PS50821">
    <property type="entry name" value="PAZ"/>
    <property type="match status" value="1"/>
</dbReference>
<evidence type="ECO:0000313" key="20">
    <source>
        <dbReference type="EMBL" id="KAG9246054.1"/>
    </source>
</evidence>
<evidence type="ECO:0000256" key="1">
    <source>
        <dbReference type="ARBA" id="ARBA00001936"/>
    </source>
</evidence>
<dbReference type="InterPro" id="IPR038248">
    <property type="entry name" value="Dicer_dimer_sf"/>
</dbReference>
<keyword evidence="14" id="KW-0464">Manganese</keyword>
<keyword evidence="7" id="KW-0378">Hydrolase</keyword>